<gene>
    <name evidence="1" type="ORF">BD410DRAFT_514541</name>
</gene>
<dbReference type="EMBL" id="ML170213">
    <property type="protein sequence ID" value="TDL18067.1"/>
    <property type="molecule type" value="Genomic_DNA"/>
</dbReference>
<organism evidence="1 2">
    <name type="scientific">Rickenella mellea</name>
    <dbReference type="NCBI Taxonomy" id="50990"/>
    <lineage>
        <taxon>Eukaryota</taxon>
        <taxon>Fungi</taxon>
        <taxon>Dikarya</taxon>
        <taxon>Basidiomycota</taxon>
        <taxon>Agaricomycotina</taxon>
        <taxon>Agaricomycetes</taxon>
        <taxon>Hymenochaetales</taxon>
        <taxon>Rickenellaceae</taxon>
        <taxon>Rickenella</taxon>
    </lineage>
</organism>
<sequence length="184" mass="20865">MMFLTRDWAGRRALRSWSGSELMSSLIKRTQRFERIEQLSTFHLTPSTGKQLYALPQVEFNPKSSSSSSALSDSVSTLRKATTAWTGYFNSSTDLKPWNVRQAVLPLLSIEEGSHNLNPIITALYQPSPSDWSSRTCNSPRSSHQNQRNVTFVKLYGFNSADIFEYLVPPPCHYTVRHPSFTSL</sequence>
<reference evidence="1 2" key="1">
    <citation type="submission" date="2018-06" db="EMBL/GenBank/DDBJ databases">
        <title>A transcriptomic atlas of mushroom development highlights an independent origin of complex multicellularity.</title>
        <authorList>
            <consortium name="DOE Joint Genome Institute"/>
            <person name="Krizsan K."/>
            <person name="Almasi E."/>
            <person name="Merenyi Z."/>
            <person name="Sahu N."/>
            <person name="Viragh M."/>
            <person name="Koszo T."/>
            <person name="Mondo S."/>
            <person name="Kiss B."/>
            <person name="Balint B."/>
            <person name="Kues U."/>
            <person name="Barry K."/>
            <person name="Hegedus J.C."/>
            <person name="Henrissat B."/>
            <person name="Johnson J."/>
            <person name="Lipzen A."/>
            <person name="Ohm R."/>
            <person name="Nagy I."/>
            <person name="Pangilinan J."/>
            <person name="Yan J."/>
            <person name="Xiong Y."/>
            <person name="Grigoriev I.V."/>
            <person name="Hibbett D.S."/>
            <person name="Nagy L.G."/>
        </authorList>
    </citation>
    <scope>NUCLEOTIDE SEQUENCE [LARGE SCALE GENOMIC DNA]</scope>
    <source>
        <strain evidence="1 2">SZMC22713</strain>
    </source>
</reference>
<protein>
    <submittedName>
        <fullName evidence="1">Uncharacterized protein</fullName>
    </submittedName>
</protein>
<dbReference type="AlphaFoldDB" id="A0A4Y7PRL0"/>
<proteinExistence type="predicted"/>
<keyword evidence="2" id="KW-1185">Reference proteome</keyword>
<evidence type="ECO:0000313" key="1">
    <source>
        <dbReference type="EMBL" id="TDL18067.1"/>
    </source>
</evidence>
<dbReference type="VEuPathDB" id="FungiDB:BD410DRAFT_514541"/>
<name>A0A4Y7PRL0_9AGAM</name>
<accession>A0A4Y7PRL0</accession>
<dbReference type="Proteomes" id="UP000294933">
    <property type="component" value="Unassembled WGS sequence"/>
</dbReference>
<evidence type="ECO:0000313" key="2">
    <source>
        <dbReference type="Proteomes" id="UP000294933"/>
    </source>
</evidence>